<sequence>MSVITSQLHKGIKWTSISTLLITAMQIVQFILLGKQMSITEFGLVGMITTIVVFAQIVLDLGLGSAVVQKEKVSERVLSTLFWLNMAVGAVMFVLLSFLSPLLAAYFHRNELVELIRLLAVMFIIAPIGQQYQYILQKELRFNHLGVIEAISTLVSFITLAILIFMISPIYAYVISQVVLNSLKGILYFISYQQKWRPQFVFDLRECKEYMAFGAYQLASRLVNRFASNIDVILIGRFMGAEALGIYNLAYQIVTIPVLKINPIITRVAFPVFSKNKQSHTALSEGFLHMTKLLSLVSFPILMGLTAISNVFILNIFGQKWLEAVPILQIMAVVGILRVLMNPNGSVILAKGKANIAFYWDTGVLILYSAALSLAVTTNNLEVVAWSYVLVSVVNFLIGRWLLNWLIQLPFCGYLKTISVPFQLSLLITIIAYGIKEISSIYFSQASIWPLVMSVSISAAVYILLLVKAYPQIFLRIVKKQTRGHSI</sequence>
<evidence type="ECO:0000256" key="2">
    <source>
        <dbReference type="ARBA" id="ARBA00007430"/>
    </source>
</evidence>
<dbReference type="STRING" id="1193713.GCA_001636315_03297"/>
<dbReference type="PANTHER" id="PTHR30250">
    <property type="entry name" value="PST FAMILY PREDICTED COLANIC ACID TRANSPORTER"/>
    <property type="match status" value="1"/>
</dbReference>
<feature type="transmembrane region" description="Helical" evidence="7">
    <location>
        <begin position="142"/>
        <end position="164"/>
    </location>
</feature>
<accession>A0A3Q9QWJ9</accession>
<dbReference type="Proteomes" id="UP000282892">
    <property type="component" value="Chromosome"/>
</dbReference>
<comment type="subcellular location">
    <subcellularLocation>
        <location evidence="1">Cell membrane</location>
        <topology evidence="1">Multi-pass membrane protein</topology>
    </subcellularLocation>
</comment>
<feature type="transmembrane region" description="Helical" evidence="7">
    <location>
        <begin position="44"/>
        <end position="68"/>
    </location>
</feature>
<dbReference type="AlphaFoldDB" id="A0A3Q9QWJ9"/>
<keyword evidence="4 7" id="KW-0812">Transmembrane</keyword>
<dbReference type="NCBIfam" id="NF007773">
    <property type="entry name" value="PRK10459.1"/>
    <property type="match status" value="1"/>
</dbReference>
<dbReference type="GO" id="GO:0005886">
    <property type="term" value="C:plasma membrane"/>
    <property type="evidence" value="ECO:0007669"/>
    <property type="project" value="UniProtKB-SubCell"/>
</dbReference>
<feature type="transmembrane region" description="Helical" evidence="7">
    <location>
        <begin position="357"/>
        <end position="377"/>
    </location>
</feature>
<gene>
    <name evidence="8" type="ORF">CHR53_03900</name>
</gene>
<protein>
    <submittedName>
        <fullName evidence="8">Colanic acid exporter</fullName>
    </submittedName>
</protein>
<keyword evidence="3" id="KW-1003">Cell membrane</keyword>
<reference evidence="8 9" key="1">
    <citation type="submission" date="2017-07" db="EMBL/GenBank/DDBJ databases">
        <title>The complete genome sequence of Bacillus mesonae strain H20-5, an efficient strain improving plant abiotic stress resistance.</title>
        <authorList>
            <person name="Kim S.Y."/>
            <person name="Song H."/>
            <person name="Sang M.K."/>
            <person name="Weon H.-Y."/>
            <person name="Song J."/>
        </authorList>
    </citation>
    <scope>NUCLEOTIDE SEQUENCE [LARGE SCALE GENOMIC DNA]</scope>
    <source>
        <strain evidence="8 9">H20-5</strain>
    </source>
</reference>
<dbReference type="InterPro" id="IPR050833">
    <property type="entry name" value="Poly_Biosynth_Transport"/>
</dbReference>
<dbReference type="PANTHER" id="PTHR30250:SF10">
    <property type="entry name" value="LIPOPOLYSACCHARIDE BIOSYNTHESIS PROTEIN WZXC"/>
    <property type="match status" value="1"/>
</dbReference>
<proteinExistence type="inferred from homology"/>
<feature type="transmembrane region" description="Helical" evidence="7">
    <location>
        <begin position="293"/>
        <end position="318"/>
    </location>
</feature>
<feature type="transmembrane region" description="Helical" evidence="7">
    <location>
        <begin position="112"/>
        <end position="130"/>
    </location>
</feature>
<evidence type="ECO:0000256" key="3">
    <source>
        <dbReference type="ARBA" id="ARBA00022475"/>
    </source>
</evidence>
<dbReference type="KEGG" id="nmk:CHR53_03900"/>
<evidence type="ECO:0000256" key="5">
    <source>
        <dbReference type="ARBA" id="ARBA00022989"/>
    </source>
</evidence>
<keyword evidence="5 7" id="KW-1133">Transmembrane helix</keyword>
<evidence type="ECO:0000313" key="8">
    <source>
        <dbReference type="EMBL" id="AZU60476.1"/>
    </source>
</evidence>
<evidence type="ECO:0000256" key="1">
    <source>
        <dbReference type="ARBA" id="ARBA00004651"/>
    </source>
</evidence>
<feature type="transmembrane region" description="Helical" evidence="7">
    <location>
        <begin position="415"/>
        <end position="435"/>
    </location>
</feature>
<keyword evidence="9" id="KW-1185">Reference proteome</keyword>
<name>A0A3Q9QWJ9_9BACI</name>
<dbReference type="EMBL" id="CP022572">
    <property type="protein sequence ID" value="AZU60476.1"/>
    <property type="molecule type" value="Genomic_DNA"/>
</dbReference>
<organism evidence="8 9">
    <name type="scientific">Neobacillus mesonae</name>
    <dbReference type="NCBI Taxonomy" id="1193713"/>
    <lineage>
        <taxon>Bacteria</taxon>
        <taxon>Bacillati</taxon>
        <taxon>Bacillota</taxon>
        <taxon>Bacilli</taxon>
        <taxon>Bacillales</taxon>
        <taxon>Bacillaceae</taxon>
        <taxon>Neobacillus</taxon>
    </lineage>
</organism>
<dbReference type="Pfam" id="PF13440">
    <property type="entry name" value="Polysacc_synt_3"/>
    <property type="match status" value="1"/>
</dbReference>
<keyword evidence="6 7" id="KW-0472">Membrane</keyword>
<dbReference type="OrthoDB" id="9770347at2"/>
<evidence type="ECO:0000256" key="7">
    <source>
        <dbReference type="SAM" id="Phobius"/>
    </source>
</evidence>
<comment type="similarity">
    <text evidence="2">Belongs to the polysaccharide synthase family.</text>
</comment>
<feature type="transmembrane region" description="Helical" evidence="7">
    <location>
        <begin position="447"/>
        <end position="467"/>
    </location>
</feature>
<evidence type="ECO:0000256" key="6">
    <source>
        <dbReference type="ARBA" id="ARBA00023136"/>
    </source>
</evidence>
<dbReference type="RefSeq" id="WP_127485087.1">
    <property type="nucleotide sequence ID" value="NZ_CP022572.1"/>
</dbReference>
<evidence type="ECO:0000256" key="4">
    <source>
        <dbReference type="ARBA" id="ARBA00022692"/>
    </source>
</evidence>
<dbReference type="NCBIfam" id="NF047674">
    <property type="entry name" value="TeichurnBiosyTuaB"/>
    <property type="match status" value="1"/>
</dbReference>
<feature type="transmembrane region" description="Helical" evidence="7">
    <location>
        <begin position="324"/>
        <end position="341"/>
    </location>
</feature>
<feature type="transmembrane region" description="Helical" evidence="7">
    <location>
        <begin position="170"/>
        <end position="190"/>
    </location>
</feature>
<dbReference type="CDD" id="cd13127">
    <property type="entry name" value="MATE_tuaB_like"/>
    <property type="match status" value="1"/>
</dbReference>
<evidence type="ECO:0000313" key="9">
    <source>
        <dbReference type="Proteomes" id="UP000282892"/>
    </source>
</evidence>
<feature type="transmembrane region" description="Helical" evidence="7">
    <location>
        <begin position="383"/>
        <end position="403"/>
    </location>
</feature>
<feature type="transmembrane region" description="Helical" evidence="7">
    <location>
        <begin position="80"/>
        <end position="106"/>
    </location>
</feature>
<feature type="transmembrane region" description="Helical" evidence="7">
    <location>
        <begin position="12"/>
        <end position="32"/>
    </location>
</feature>